<reference evidence="2 3" key="1">
    <citation type="journal article" date="2014" name="FEMS Microbiol. Lett.">
        <title>Genome sequencing analysis reveals virulence-related gene content of Ochrobactrum intermedium strain 229E, a urease-positive strain isolated from the human gastric niche.</title>
        <authorList>
            <person name="Kulkarni G.J."/>
            <person name="Shetty S."/>
            <person name="Dharne M.S."/>
            <person name="Shouche Y.S."/>
        </authorList>
    </citation>
    <scope>NUCLEOTIDE SEQUENCE [LARGE SCALE GENOMIC DNA]</scope>
    <source>
        <strain evidence="2 3">229E</strain>
    </source>
</reference>
<dbReference type="Proteomes" id="UP000016842">
    <property type="component" value="Unassembled WGS sequence"/>
</dbReference>
<dbReference type="EMBL" id="ASXJ01000110">
    <property type="protein sequence ID" value="ERM02087.1"/>
    <property type="molecule type" value="Genomic_DNA"/>
</dbReference>
<evidence type="ECO:0000313" key="2">
    <source>
        <dbReference type="EMBL" id="ERM02087.1"/>
    </source>
</evidence>
<sequence length="110" mass="11992">MITERETDLAVGGTIRAELIGDHDAGNGAQTRQQLPNETPRGSSIAAFLDQYFQHKAILINGAPQKVAFTINRHDSLIEMPFVTKTRYAATDCIGIGSSKLFSPLAHFYG</sequence>
<organism evidence="2 3">
    <name type="scientific">Brucella intermedia 229E</name>
    <dbReference type="NCBI Taxonomy" id="1337887"/>
    <lineage>
        <taxon>Bacteria</taxon>
        <taxon>Pseudomonadati</taxon>
        <taxon>Pseudomonadota</taxon>
        <taxon>Alphaproteobacteria</taxon>
        <taxon>Hyphomicrobiales</taxon>
        <taxon>Brucellaceae</taxon>
        <taxon>Brucella/Ochrobactrum group</taxon>
        <taxon>Brucella</taxon>
    </lineage>
</organism>
<name>U4VGS6_9HYPH</name>
<feature type="compositionally biased region" description="Polar residues" evidence="1">
    <location>
        <begin position="28"/>
        <end position="41"/>
    </location>
</feature>
<feature type="region of interest" description="Disordered" evidence="1">
    <location>
        <begin position="22"/>
        <end position="41"/>
    </location>
</feature>
<protein>
    <submittedName>
        <fullName evidence="2">Uncharacterized protein</fullName>
    </submittedName>
</protein>
<proteinExistence type="predicted"/>
<evidence type="ECO:0000256" key="1">
    <source>
        <dbReference type="SAM" id="MobiDB-lite"/>
    </source>
</evidence>
<dbReference type="AlphaFoldDB" id="U4VGS6"/>
<accession>U4VGS6</accession>
<comment type="caution">
    <text evidence="2">The sequence shown here is derived from an EMBL/GenBank/DDBJ whole genome shotgun (WGS) entry which is preliminary data.</text>
</comment>
<evidence type="ECO:0000313" key="3">
    <source>
        <dbReference type="Proteomes" id="UP000016842"/>
    </source>
</evidence>
<gene>
    <name evidence="2" type="ORF">Q644_18335</name>
</gene>